<dbReference type="GO" id="GO:0016787">
    <property type="term" value="F:hydrolase activity"/>
    <property type="evidence" value="ECO:0007669"/>
    <property type="project" value="UniProtKB-KW"/>
</dbReference>
<organism evidence="8 9">
    <name type="scientific">Ditylenchus dipsaci</name>
    <dbReference type="NCBI Taxonomy" id="166011"/>
    <lineage>
        <taxon>Eukaryota</taxon>
        <taxon>Metazoa</taxon>
        <taxon>Ecdysozoa</taxon>
        <taxon>Nematoda</taxon>
        <taxon>Chromadorea</taxon>
        <taxon>Rhabditida</taxon>
        <taxon>Tylenchina</taxon>
        <taxon>Tylenchomorpha</taxon>
        <taxon>Sphaerularioidea</taxon>
        <taxon>Anguinidae</taxon>
        <taxon>Anguininae</taxon>
        <taxon>Ditylenchus</taxon>
    </lineage>
</organism>
<evidence type="ECO:0000256" key="3">
    <source>
        <dbReference type="ARBA" id="ARBA00022722"/>
    </source>
</evidence>
<keyword evidence="5" id="KW-0378">Hydrolase</keyword>
<dbReference type="InterPro" id="IPR041373">
    <property type="entry name" value="RT_RNaseH"/>
</dbReference>
<dbReference type="PANTHER" id="PTHR34072:SF52">
    <property type="entry name" value="RIBONUCLEASE H"/>
    <property type="match status" value="1"/>
</dbReference>
<dbReference type="PANTHER" id="PTHR34072">
    <property type="entry name" value="ENZYMATIC POLYPROTEIN-RELATED"/>
    <property type="match status" value="1"/>
</dbReference>
<dbReference type="Proteomes" id="UP000887574">
    <property type="component" value="Unplaced"/>
</dbReference>
<dbReference type="CDD" id="cd09274">
    <property type="entry name" value="RNase_HI_RT_Ty3"/>
    <property type="match status" value="1"/>
</dbReference>
<dbReference type="GO" id="GO:0003964">
    <property type="term" value="F:RNA-directed DNA polymerase activity"/>
    <property type="evidence" value="ECO:0007669"/>
    <property type="project" value="UniProtKB-KW"/>
</dbReference>
<dbReference type="AlphaFoldDB" id="A0A915D866"/>
<keyword evidence="2" id="KW-0548">Nucleotidyltransferase</keyword>
<dbReference type="Pfam" id="PF17917">
    <property type="entry name" value="RT_RNaseH"/>
    <property type="match status" value="1"/>
</dbReference>
<evidence type="ECO:0000256" key="6">
    <source>
        <dbReference type="ARBA" id="ARBA00022918"/>
    </source>
</evidence>
<dbReference type="WBParaSite" id="jg17070">
    <property type="protein sequence ID" value="jg17070"/>
    <property type="gene ID" value="jg17070"/>
</dbReference>
<dbReference type="InterPro" id="IPR043502">
    <property type="entry name" value="DNA/RNA_pol_sf"/>
</dbReference>
<accession>A0A915D866</accession>
<name>A0A915D866_9BILA</name>
<feature type="domain" description="Reverse transcriptase RNase H-like" evidence="7">
    <location>
        <begin position="43"/>
        <end position="125"/>
    </location>
</feature>
<evidence type="ECO:0000259" key="7">
    <source>
        <dbReference type="Pfam" id="PF17917"/>
    </source>
</evidence>
<evidence type="ECO:0000256" key="2">
    <source>
        <dbReference type="ARBA" id="ARBA00022695"/>
    </source>
</evidence>
<evidence type="ECO:0000313" key="8">
    <source>
        <dbReference type="Proteomes" id="UP000887574"/>
    </source>
</evidence>
<keyword evidence="8" id="KW-1185">Reference proteome</keyword>
<evidence type="ECO:0000313" key="9">
    <source>
        <dbReference type="WBParaSite" id="jg17070"/>
    </source>
</evidence>
<protein>
    <submittedName>
        <fullName evidence="9">Reverse transcriptase RNase H-like domain-containing protein</fullName>
    </submittedName>
</protein>
<dbReference type="SUPFAM" id="SSF56672">
    <property type="entry name" value="DNA/RNA polymerases"/>
    <property type="match status" value="1"/>
</dbReference>
<evidence type="ECO:0000256" key="5">
    <source>
        <dbReference type="ARBA" id="ARBA00022801"/>
    </source>
</evidence>
<keyword evidence="6" id="KW-0695">RNA-directed DNA polymerase</keyword>
<keyword evidence="3" id="KW-0540">Nuclease</keyword>
<sequence length="220" mass="24955">MLKKDAASLNGRQEDEAFSTILQRLTTPPVLVAPKYDRGFIKDDDQALHPIIYSSRLLNKAESKYASIEMESLAIVFAMQQYRPYLFACPYPSIVYTDNVAAASLLKRKDLSGRLAKYQLALGEYYIELRHRSGKSNFLADALSRYPPAEEQLLPVVLMIKSPISVQTVAEETGKDPILKRILLAMAKGWPESSWERNEEEELAKELVQGKQKEWLSSKD</sequence>
<proteinExistence type="predicted"/>
<keyword evidence="1" id="KW-0808">Transferase</keyword>
<evidence type="ECO:0000256" key="4">
    <source>
        <dbReference type="ARBA" id="ARBA00022759"/>
    </source>
</evidence>
<reference evidence="9" key="1">
    <citation type="submission" date="2022-11" db="UniProtKB">
        <authorList>
            <consortium name="WormBaseParasite"/>
        </authorList>
    </citation>
    <scope>IDENTIFICATION</scope>
</reference>
<dbReference type="GO" id="GO:0004519">
    <property type="term" value="F:endonuclease activity"/>
    <property type="evidence" value="ECO:0007669"/>
    <property type="project" value="UniProtKB-KW"/>
</dbReference>
<keyword evidence="4" id="KW-0255">Endonuclease</keyword>
<evidence type="ECO:0000256" key="1">
    <source>
        <dbReference type="ARBA" id="ARBA00022679"/>
    </source>
</evidence>